<comment type="caution">
    <text evidence="1">The sequence shown here is derived from an EMBL/GenBank/DDBJ whole genome shotgun (WGS) entry which is preliminary data.</text>
</comment>
<organism evidence="1 2">
    <name type="scientific">Marinobacter salsuginis</name>
    <dbReference type="NCBI Taxonomy" id="418719"/>
    <lineage>
        <taxon>Bacteria</taxon>
        <taxon>Pseudomonadati</taxon>
        <taxon>Pseudomonadota</taxon>
        <taxon>Gammaproteobacteria</taxon>
        <taxon>Pseudomonadales</taxon>
        <taxon>Marinobacteraceae</taxon>
        <taxon>Marinobacter</taxon>
    </lineage>
</organism>
<proteinExistence type="predicted"/>
<accession>A0A5M3Q265</accession>
<dbReference type="Proteomes" id="UP000387223">
    <property type="component" value="Unassembled WGS sequence"/>
</dbReference>
<evidence type="ECO:0000313" key="2">
    <source>
        <dbReference type="Proteomes" id="UP000387223"/>
    </source>
</evidence>
<sequence length="321" mass="36222">MPDIYDLSGPFGTRFKTNGVRFEPLSEVIPSLEYIKFTMIQPSAGDVIDMAHQRAGNAEMVFVNSGKREVLEVSGAYLWRFLTAVPHNLADESGTNYRNETYGGVEPERLVDILRRIYRHLLIPNETIKESAEAERVSSILVDREGYVHAQMGPTISEEDAREIEELLNGYLAENQDKVISEIQFWMDHILSSPPLKQSFERDGDCLKPVFTEIQWPEKLSELSWRDFMGSLTSQTTNDCPAYLSVSDCWDKQCDEMVKNALKALSESHSGSRALKRLADVALEHGVDLTKVNGTQALFEQFSKQAEALGETVLRDHSLTN</sequence>
<name>A0A5M3Q265_9GAMM</name>
<dbReference type="AlphaFoldDB" id="A0A5M3Q265"/>
<evidence type="ECO:0000313" key="1">
    <source>
        <dbReference type="EMBL" id="GBO89217.1"/>
    </source>
</evidence>
<protein>
    <submittedName>
        <fullName evidence="1">Uncharacterized protein</fullName>
    </submittedName>
</protein>
<reference evidence="1 2" key="1">
    <citation type="journal article" date="2019" name="J. Gen. Appl. Microbiol.">
        <title>Aerobic degradation of cis-dichloroethene by the marine bacterium Marinobacter salsuginis strain 5N-3.</title>
        <authorList>
            <person name="Inoue Y."/>
            <person name="Fukunaga Y."/>
            <person name="Katsumata H."/>
            <person name="Ohji S."/>
            <person name="Hosoyama A."/>
            <person name="Mori K."/>
            <person name="Ando K."/>
        </authorList>
    </citation>
    <scope>NUCLEOTIDE SEQUENCE [LARGE SCALE GENOMIC DNA]</scope>
    <source>
        <strain evidence="1 2">NBRC 109114</strain>
    </source>
</reference>
<dbReference type="EMBL" id="BGZI01000020">
    <property type="protein sequence ID" value="GBO89217.1"/>
    <property type="molecule type" value="Genomic_DNA"/>
</dbReference>
<dbReference type="RefSeq" id="WP_136631078.1">
    <property type="nucleotide sequence ID" value="NZ_BGZI01000020.1"/>
</dbReference>
<gene>
    <name evidence="1" type="ORF">MSSD14B_28850</name>
</gene>